<evidence type="ECO:0000256" key="5">
    <source>
        <dbReference type="SAM" id="MobiDB-lite"/>
    </source>
</evidence>
<protein>
    <recommendedName>
        <fullName evidence="4">Exocyst complex component SEC5</fullName>
    </recommendedName>
</protein>
<evidence type="ECO:0000313" key="7">
    <source>
        <dbReference type="EMBL" id="ODV63849.1"/>
    </source>
</evidence>
<keyword evidence="2 4" id="KW-0813">Transport</keyword>
<accession>A0A1D2VQH2</accession>
<gene>
    <name evidence="7" type="ORF">ASCRUDRAFT_67911</name>
</gene>
<evidence type="ECO:0000256" key="4">
    <source>
        <dbReference type="RuleBase" id="RU365069"/>
    </source>
</evidence>
<evidence type="ECO:0000256" key="1">
    <source>
        <dbReference type="ARBA" id="ARBA00010578"/>
    </source>
</evidence>
<dbReference type="InterPro" id="IPR039481">
    <property type="entry name" value="EXOC2/Sec5_N_dom"/>
</dbReference>
<evidence type="ECO:0000256" key="2">
    <source>
        <dbReference type="ARBA" id="ARBA00022448"/>
    </source>
</evidence>
<dbReference type="GeneID" id="30965084"/>
<dbReference type="InterPro" id="IPR029175">
    <property type="entry name" value="EXOC2/Sec5"/>
</dbReference>
<evidence type="ECO:0000256" key="3">
    <source>
        <dbReference type="ARBA" id="ARBA00022483"/>
    </source>
</evidence>
<dbReference type="OrthoDB" id="26242at2759"/>
<evidence type="ECO:0000259" key="6">
    <source>
        <dbReference type="Pfam" id="PF15469"/>
    </source>
</evidence>
<dbReference type="GO" id="GO:0006893">
    <property type="term" value="P:Golgi to plasma membrane transport"/>
    <property type="evidence" value="ECO:0007669"/>
    <property type="project" value="UniProtKB-UniRule"/>
</dbReference>
<dbReference type="GO" id="GO:0006887">
    <property type="term" value="P:exocytosis"/>
    <property type="evidence" value="ECO:0007669"/>
    <property type="project" value="UniProtKB-KW"/>
</dbReference>
<reference evidence="8" key="1">
    <citation type="submission" date="2016-05" db="EMBL/GenBank/DDBJ databases">
        <title>Comparative genomics of biotechnologically important yeasts.</title>
        <authorList>
            <consortium name="DOE Joint Genome Institute"/>
            <person name="Riley R."/>
            <person name="Haridas S."/>
            <person name="Wolfe K.H."/>
            <person name="Lopes M.R."/>
            <person name="Hittinger C.T."/>
            <person name="Goker M."/>
            <person name="Salamov A."/>
            <person name="Wisecaver J."/>
            <person name="Long T.M."/>
            <person name="Aerts A.L."/>
            <person name="Barry K."/>
            <person name="Choi C."/>
            <person name="Clum A."/>
            <person name="Coughlan A.Y."/>
            <person name="Deshpande S."/>
            <person name="Douglass A.P."/>
            <person name="Hanson S.J."/>
            <person name="Klenk H.-P."/>
            <person name="Labutti K."/>
            <person name="Lapidus A."/>
            <person name="Lindquist E."/>
            <person name="Lipzen A."/>
            <person name="Meier-Kolthoff J.P."/>
            <person name="Ohm R.A."/>
            <person name="Otillar R.P."/>
            <person name="Pangilinan J."/>
            <person name="Peng Y."/>
            <person name="Rokas A."/>
            <person name="Rosa C.A."/>
            <person name="Scheuner C."/>
            <person name="Sibirny A.A."/>
            <person name="Slot J.C."/>
            <person name="Stielow J.B."/>
            <person name="Sun H."/>
            <person name="Kurtzman C.P."/>
            <person name="Blackwell M."/>
            <person name="Grigoriev I.V."/>
            <person name="Jeffries T.W."/>
        </authorList>
    </citation>
    <scope>NUCLEOTIDE SEQUENCE [LARGE SCALE GENOMIC DNA]</scope>
    <source>
        <strain evidence="8">DSM 1968</strain>
    </source>
</reference>
<dbReference type="Proteomes" id="UP000095038">
    <property type="component" value="Unassembled WGS sequence"/>
</dbReference>
<dbReference type="EMBL" id="KV454475">
    <property type="protein sequence ID" value="ODV63849.1"/>
    <property type="molecule type" value="Genomic_DNA"/>
</dbReference>
<evidence type="ECO:0000313" key="8">
    <source>
        <dbReference type="Proteomes" id="UP000095038"/>
    </source>
</evidence>
<keyword evidence="3 4" id="KW-0268">Exocytosis</keyword>
<keyword evidence="8" id="KW-1185">Reference proteome</keyword>
<feature type="region of interest" description="Disordered" evidence="5">
    <location>
        <begin position="429"/>
        <end position="455"/>
    </location>
</feature>
<name>A0A1D2VQH2_9ASCO</name>
<feature type="region of interest" description="Disordered" evidence="5">
    <location>
        <begin position="1"/>
        <end position="20"/>
    </location>
</feature>
<dbReference type="GO" id="GO:0015031">
    <property type="term" value="P:protein transport"/>
    <property type="evidence" value="ECO:0007669"/>
    <property type="project" value="UniProtKB-KW"/>
</dbReference>
<sequence>MEGSAASGASAVSAATETAQGPDDDTLLKFYQLSTLSPQSWDDSISADFSYSELDFRDVDKAAVLLKKLTDDQKSIQFLVADEPDPLGYYDSTIDILRQKNILATSSVDELNRINDIKQKFFISSKNFNTKLFLKTLHNNDSFNQLNNSLDYLESSIAKQSEELKYLVQKEFARFVKAKSSLDRVFEEFIHSGLSDSNNSNGLNDSNESLVQKNELQNLKDSLNLANAKASSIIKPIIDNKQKEQHIKAALKFVEQNKYLFDLPKTLLNYIESDDYESLIEDYKKGKDFISTSIYPTTPNSATINHFDTDVLLPDNFTISQAHSQRVLDRIWEEVEAIVDSYRKDTWDLLSKTNLNDNNYINLISKLLELGVEDNPITAWINSQYRSIYDEINEVFEKFIEKIILFQKTVLNTTNSTDVSFIQSVCTSNDADENDSKSNENKSSDRINNNNSSSLNHGLVDSTNVTEMWLVIKRLIDDMVVKQSNKIIQFWNQCELFLNRKLQSTLPRGYQNESEVHLHLQDYEISNIKRNTENLIKLLCSKLQAFFSSTQKDLNQILSKKYSLEVFKITDNLTPSSLTEYGFLPPFANSVGTLRYLNKFLISISVSFIKLGNLKINDSAKTLQNTHSNIVHYFVEAICATWFNDSSAFNVIEHHSLSISLSYYLNMDNLEENILSKNSFPDLIFNYEKIMISNIKNILYIKDHLSKKIEDFKKNSFINDNKSSEELDNVNLDSDIQILSYPSQRFLSLVHDMFLQSLKILLDSLLKRIKNGQLLKQNKESSKLLFSVDSHTATITDLVKLLTINNLLKLNNQIVPGTIKFYDEIFKSNFTGQSLDIWNILSSMENFVFESYCEEKKKKLSLVLAKGISNYNWSTETPPRSY</sequence>
<dbReference type="FunCoup" id="A0A1D2VQH2">
    <property type="interactions" value="317"/>
</dbReference>
<proteinExistence type="inferred from homology"/>
<dbReference type="GO" id="GO:0000145">
    <property type="term" value="C:exocyst"/>
    <property type="evidence" value="ECO:0007669"/>
    <property type="project" value="UniProtKB-UniRule"/>
</dbReference>
<feature type="compositionally biased region" description="Basic and acidic residues" evidence="5">
    <location>
        <begin position="434"/>
        <end position="445"/>
    </location>
</feature>
<feature type="domain" description="Exocyst complex component EXOC2/Sec5 N-terminal" evidence="6">
    <location>
        <begin position="85"/>
        <end position="879"/>
    </location>
</feature>
<comment type="subunit">
    <text evidence="4">Component of the exocyst complex.</text>
</comment>
<dbReference type="Pfam" id="PF15469">
    <property type="entry name" value="Sec5"/>
    <property type="match status" value="1"/>
</dbReference>
<dbReference type="PANTHER" id="PTHR13043">
    <property type="entry name" value="EXOCYST COMPLEX COMPONENT SEC5"/>
    <property type="match status" value="1"/>
</dbReference>
<dbReference type="AlphaFoldDB" id="A0A1D2VQH2"/>
<dbReference type="STRING" id="1344418.A0A1D2VQH2"/>
<feature type="compositionally biased region" description="Low complexity" evidence="5">
    <location>
        <begin position="1"/>
        <end position="19"/>
    </location>
</feature>
<keyword evidence="4" id="KW-0653">Protein transport</keyword>
<dbReference type="InParanoid" id="A0A1D2VQH2"/>
<comment type="function">
    <text evidence="4">Component of the exocyst complex involved in the docking of exocytic vesicles with fusion sites on the plasma membrane.</text>
</comment>
<dbReference type="PANTHER" id="PTHR13043:SF1">
    <property type="entry name" value="EXOCYST COMPLEX COMPONENT 2"/>
    <property type="match status" value="1"/>
</dbReference>
<comment type="similarity">
    <text evidence="1 4">Belongs to the SEC5 family.</text>
</comment>
<feature type="compositionally biased region" description="Low complexity" evidence="5">
    <location>
        <begin position="446"/>
        <end position="455"/>
    </location>
</feature>
<organism evidence="7 8">
    <name type="scientific">Ascoidea rubescens DSM 1968</name>
    <dbReference type="NCBI Taxonomy" id="1344418"/>
    <lineage>
        <taxon>Eukaryota</taxon>
        <taxon>Fungi</taxon>
        <taxon>Dikarya</taxon>
        <taxon>Ascomycota</taxon>
        <taxon>Saccharomycotina</taxon>
        <taxon>Saccharomycetes</taxon>
        <taxon>Ascoideaceae</taxon>
        <taxon>Ascoidea</taxon>
    </lineage>
</organism>
<dbReference type="RefSeq" id="XP_020050156.1">
    <property type="nucleotide sequence ID" value="XM_020191448.1"/>
</dbReference>